<gene>
    <name evidence="1" type="ORF">SDC9_207066</name>
</gene>
<dbReference type="EMBL" id="VSSQ01133242">
    <property type="protein sequence ID" value="MPN59345.1"/>
    <property type="molecule type" value="Genomic_DNA"/>
</dbReference>
<dbReference type="AlphaFoldDB" id="A0A645J6K3"/>
<sequence>MGEVRENGIADRGKLRGVWHQVGHHDGLHPGITACPQPVGRILKHQAVSGPRVQHGGRPQVHIRCRLAQESRVVIPRQNGAEVSAHARYTQIAVHHMAGTAAAQAHLEALALYPLEQLAGVRFDRQTATVHLPPHEDIKIDPELFRVKGGEVFQK</sequence>
<proteinExistence type="predicted"/>
<accession>A0A645J6K3</accession>
<protein>
    <submittedName>
        <fullName evidence="1">Uncharacterized protein</fullName>
    </submittedName>
</protein>
<organism evidence="1">
    <name type="scientific">bioreactor metagenome</name>
    <dbReference type="NCBI Taxonomy" id="1076179"/>
    <lineage>
        <taxon>unclassified sequences</taxon>
        <taxon>metagenomes</taxon>
        <taxon>ecological metagenomes</taxon>
    </lineage>
</organism>
<name>A0A645J6K3_9ZZZZ</name>
<comment type="caution">
    <text evidence="1">The sequence shown here is derived from an EMBL/GenBank/DDBJ whole genome shotgun (WGS) entry which is preliminary data.</text>
</comment>
<evidence type="ECO:0000313" key="1">
    <source>
        <dbReference type="EMBL" id="MPN59345.1"/>
    </source>
</evidence>
<reference evidence="1" key="1">
    <citation type="submission" date="2019-08" db="EMBL/GenBank/DDBJ databases">
        <authorList>
            <person name="Kucharzyk K."/>
            <person name="Murdoch R.W."/>
            <person name="Higgins S."/>
            <person name="Loffler F."/>
        </authorList>
    </citation>
    <scope>NUCLEOTIDE SEQUENCE</scope>
</reference>